<sequence length="82" mass="8781">MSEEHREDSNRAFRAAMEIIGGRDPVTEMPAVMVTLEHAVATVLLAAADRDPRIAACLMSEGLAPRMDDRLAMVATKQGGAS</sequence>
<proteinExistence type="predicted"/>
<dbReference type="Proteomes" id="UP000249590">
    <property type="component" value="Unassembled WGS sequence"/>
</dbReference>
<evidence type="ECO:0000313" key="1">
    <source>
        <dbReference type="EMBL" id="RAH97842.1"/>
    </source>
</evidence>
<name>A0A8B2NJN2_9HYPH</name>
<dbReference type="EMBL" id="QHHQ01000008">
    <property type="protein sequence ID" value="RAH97842.1"/>
    <property type="molecule type" value="Genomic_DNA"/>
</dbReference>
<protein>
    <submittedName>
        <fullName evidence="1">Uncharacterized protein</fullName>
    </submittedName>
</protein>
<keyword evidence="2" id="KW-1185">Reference proteome</keyword>
<dbReference type="AlphaFoldDB" id="A0A8B2NJN2"/>
<dbReference type="RefSeq" id="WP_111351687.1">
    <property type="nucleotide sequence ID" value="NZ_QHHQ01000008.1"/>
</dbReference>
<evidence type="ECO:0000313" key="2">
    <source>
        <dbReference type="Proteomes" id="UP000249590"/>
    </source>
</evidence>
<comment type="caution">
    <text evidence="1">The sequence shown here is derived from an EMBL/GenBank/DDBJ whole genome shotgun (WGS) entry which is preliminary data.</text>
</comment>
<accession>A0A8B2NJN2</accession>
<reference evidence="1 2" key="1">
    <citation type="submission" date="2018-05" db="EMBL/GenBank/DDBJ databases">
        <title>Acuticoccus sediminis sp. nov., isolated from deep-sea sediment of Indian Ocean.</title>
        <authorList>
            <person name="Liu X."/>
            <person name="Lai Q."/>
            <person name="Du Y."/>
            <person name="Sun F."/>
            <person name="Zhang X."/>
            <person name="Wang S."/>
            <person name="Shao Z."/>
        </authorList>
    </citation>
    <scope>NUCLEOTIDE SEQUENCE [LARGE SCALE GENOMIC DNA]</scope>
    <source>
        <strain evidence="1 2">PTG4-2</strain>
    </source>
</reference>
<gene>
    <name evidence="1" type="ORF">DLJ53_28845</name>
</gene>
<organism evidence="1 2">
    <name type="scientific">Acuticoccus sediminis</name>
    <dbReference type="NCBI Taxonomy" id="2184697"/>
    <lineage>
        <taxon>Bacteria</taxon>
        <taxon>Pseudomonadati</taxon>
        <taxon>Pseudomonadota</taxon>
        <taxon>Alphaproteobacteria</taxon>
        <taxon>Hyphomicrobiales</taxon>
        <taxon>Amorphaceae</taxon>
        <taxon>Acuticoccus</taxon>
    </lineage>
</organism>